<reference evidence="3 4" key="1">
    <citation type="submission" date="2017-03" db="EMBL/GenBank/DDBJ databases">
        <title>Widespread Adenine N6-methylation of Active Genes in Fungi.</title>
        <authorList>
            <consortium name="DOE Joint Genome Institute"/>
            <person name="Mondo S.J."/>
            <person name="Dannebaum R.O."/>
            <person name="Kuo R.C."/>
            <person name="Louie K.B."/>
            <person name="Bewick A.J."/>
            <person name="Labutti K."/>
            <person name="Haridas S."/>
            <person name="Kuo A."/>
            <person name="Salamov A."/>
            <person name="Ahrendt S.R."/>
            <person name="Lau R."/>
            <person name="Bowen B.P."/>
            <person name="Lipzen A."/>
            <person name="Sullivan W."/>
            <person name="Andreopoulos W.B."/>
            <person name="Clum A."/>
            <person name="Lindquist E."/>
            <person name="Daum C."/>
            <person name="Northen T.R."/>
            <person name="Ramamoorthy G."/>
            <person name="Schmitz R.J."/>
            <person name="Gryganskyi A."/>
            <person name="Culley D."/>
            <person name="Magnuson J."/>
            <person name="James T.Y."/>
            <person name="O'Malley M.A."/>
            <person name="Stajich J.E."/>
            <person name="Spatafora J.W."/>
            <person name="Visel A."/>
            <person name="Grigoriev I.V."/>
        </authorList>
    </citation>
    <scope>NUCLEOTIDE SEQUENCE [LARGE SCALE GENOMIC DNA]</scope>
    <source>
        <strain evidence="3 4">NRRL Y-17943</strain>
    </source>
</reference>
<feature type="compositionally biased region" description="Gly residues" evidence="1">
    <location>
        <begin position="585"/>
        <end position="598"/>
    </location>
</feature>
<accession>A0A1Y1UU39</accession>
<dbReference type="OrthoDB" id="2563669at2759"/>
<evidence type="ECO:0000313" key="3">
    <source>
        <dbReference type="EMBL" id="ORX41064.1"/>
    </source>
</evidence>
<evidence type="ECO:0000256" key="2">
    <source>
        <dbReference type="SAM" id="Phobius"/>
    </source>
</evidence>
<dbReference type="InParanoid" id="A0A1Y1UU39"/>
<organism evidence="3 4">
    <name type="scientific">Kockovaella imperatae</name>
    <dbReference type="NCBI Taxonomy" id="4999"/>
    <lineage>
        <taxon>Eukaryota</taxon>
        <taxon>Fungi</taxon>
        <taxon>Dikarya</taxon>
        <taxon>Basidiomycota</taxon>
        <taxon>Agaricomycotina</taxon>
        <taxon>Tremellomycetes</taxon>
        <taxon>Tremellales</taxon>
        <taxon>Cuniculitremaceae</taxon>
        <taxon>Kockovaella</taxon>
    </lineage>
</organism>
<feature type="region of interest" description="Disordered" evidence="1">
    <location>
        <begin position="457"/>
        <end position="514"/>
    </location>
</feature>
<gene>
    <name evidence="3" type="ORF">BD324DRAFT_647961</name>
</gene>
<feature type="region of interest" description="Disordered" evidence="1">
    <location>
        <begin position="547"/>
        <end position="637"/>
    </location>
</feature>
<feature type="compositionally biased region" description="Polar residues" evidence="1">
    <location>
        <begin position="34"/>
        <end position="47"/>
    </location>
</feature>
<evidence type="ECO:0000256" key="1">
    <source>
        <dbReference type="SAM" id="MobiDB-lite"/>
    </source>
</evidence>
<dbReference type="AlphaFoldDB" id="A0A1Y1UU39"/>
<keyword evidence="2" id="KW-0812">Transmembrane</keyword>
<feature type="compositionally biased region" description="Polar residues" evidence="1">
    <location>
        <begin position="410"/>
        <end position="423"/>
    </location>
</feature>
<feature type="region of interest" description="Disordered" evidence="1">
    <location>
        <begin position="358"/>
        <end position="437"/>
    </location>
</feature>
<feature type="compositionally biased region" description="Polar residues" evidence="1">
    <location>
        <begin position="470"/>
        <end position="484"/>
    </location>
</feature>
<feature type="transmembrane region" description="Helical" evidence="2">
    <location>
        <begin position="316"/>
        <end position="338"/>
    </location>
</feature>
<feature type="compositionally biased region" description="Polar residues" evidence="1">
    <location>
        <begin position="557"/>
        <end position="568"/>
    </location>
</feature>
<dbReference type="RefSeq" id="XP_021874743.1">
    <property type="nucleotide sequence ID" value="XM_022017752.1"/>
</dbReference>
<dbReference type="Gene3D" id="2.60.120.260">
    <property type="entry name" value="Galactose-binding domain-like"/>
    <property type="match status" value="2"/>
</dbReference>
<dbReference type="GeneID" id="33559561"/>
<sequence>METFIPATSPLFRYTPCRDCDPSLGFSSAPAANDQASSSGRRTTAPDTSISLNFTGTSISFHLGDVSPSITTSISIDGEDPPSTSNVTATSVSNLKFGSYSFQLDIHQPSDQSEDITFHGITGGLGSLWTAQSSNETIDDTAWREDKVILTPAWNMLEQSASNWINTTQYDSELQMSNNDFNGSISWTEQVNASTTIRFNGTSVWTFGISGGEAGIYEVLLDGLSEGLFDASGGPRVYQSLLYHTSGLNNAEHNLTLRNVEQGKRLSFDFVNATSGLLPVTNEPLAAPVPIPPIPPTVSPDQAASASSSVLNAGTIAAIAVCSSLATITALVLAIWLLKRTRNRSNEKEKEPSIKPLTTFWRWSGPGPADPSDPLEKDRPFLPLPSPPVSSGLSGAPFARWPSPPMTDRTAISSPKPSQTSFLRLSKSPKRTKATLPSLKSTFTIDSGLMLPPSAATLDQQQHHQHQQQGSISSFHTQSKSGSRLPTPLFEQSKYVERPCPEHPPTDFSASPTPPFFHALTAAVNGKTSSPLSELRDSYFPEMKPKALKKKGARGESNGSISIKTAVTGSEDRPQTPGWILDGYGRNGGQGIDNGGTGVSKAFVELSPRAESARRKPFGGRSGWAAFIAEEEPSKEV</sequence>
<keyword evidence="4" id="KW-1185">Reference proteome</keyword>
<keyword evidence="2" id="KW-0472">Membrane</keyword>
<proteinExistence type="predicted"/>
<dbReference type="EMBL" id="NBSH01000001">
    <property type="protein sequence ID" value="ORX41064.1"/>
    <property type="molecule type" value="Genomic_DNA"/>
</dbReference>
<keyword evidence="2" id="KW-1133">Transmembrane helix</keyword>
<feature type="compositionally biased region" description="Basic and acidic residues" evidence="1">
    <location>
        <begin position="494"/>
        <end position="505"/>
    </location>
</feature>
<dbReference type="Proteomes" id="UP000193218">
    <property type="component" value="Unassembled WGS sequence"/>
</dbReference>
<comment type="caution">
    <text evidence="3">The sequence shown here is derived from an EMBL/GenBank/DDBJ whole genome shotgun (WGS) entry which is preliminary data.</text>
</comment>
<evidence type="ECO:0000313" key="4">
    <source>
        <dbReference type="Proteomes" id="UP000193218"/>
    </source>
</evidence>
<feature type="region of interest" description="Disordered" evidence="1">
    <location>
        <begin position="28"/>
        <end position="47"/>
    </location>
</feature>
<name>A0A1Y1UU39_9TREE</name>
<protein>
    <submittedName>
        <fullName evidence="3">Uncharacterized protein</fullName>
    </submittedName>
</protein>